<dbReference type="SUPFAM" id="SSF53850">
    <property type="entry name" value="Periplasmic binding protein-like II"/>
    <property type="match status" value="1"/>
</dbReference>
<evidence type="ECO:0000256" key="2">
    <source>
        <dbReference type="ARBA" id="ARBA00023015"/>
    </source>
</evidence>
<dbReference type="RefSeq" id="WP_259450335.1">
    <property type="nucleotide sequence ID" value="NZ_CP119520.1"/>
</dbReference>
<dbReference type="InterPro" id="IPR036388">
    <property type="entry name" value="WH-like_DNA-bd_sf"/>
</dbReference>
<dbReference type="SUPFAM" id="SSF46785">
    <property type="entry name" value="Winged helix' DNA-binding domain"/>
    <property type="match status" value="1"/>
</dbReference>
<feature type="domain" description="HTH lysR-type" evidence="5">
    <location>
        <begin position="1"/>
        <end position="53"/>
    </location>
</feature>
<name>A0ABT2C1I9_9BURK</name>
<evidence type="ECO:0000256" key="4">
    <source>
        <dbReference type="ARBA" id="ARBA00023163"/>
    </source>
</evidence>
<keyword evidence="3" id="KW-0238">DNA-binding</keyword>
<keyword evidence="2" id="KW-0805">Transcription regulation</keyword>
<dbReference type="Pfam" id="PF00126">
    <property type="entry name" value="HTH_1"/>
    <property type="match status" value="1"/>
</dbReference>
<evidence type="ECO:0000313" key="6">
    <source>
        <dbReference type="EMBL" id="MCS0631255.1"/>
    </source>
</evidence>
<dbReference type="Pfam" id="PF03466">
    <property type="entry name" value="LysR_substrate"/>
    <property type="match status" value="1"/>
</dbReference>
<evidence type="ECO:0000259" key="5">
    <source>
        <dbReference type="PROSITE" id="PS50931"/>
    </source>
</evidence>
<keyword evidence="4" id="KW-0804">Transcription</keyword>
<dbReference type="Gene3D" id="1.10.10.10">
    <property type="entry name" value="Winged helix-like DNA-binding domain superfamily/Winged helix DNA-binding domain"/>
    <property type="match status" value="1"/>
</dbReference>
<organism evidence="6 7">
    <name type="scientific">Telluria mixta</name>
    <dbReference type="NCBI Taxonomy" id="34071"/>
    <lineage>
        <taxon>Bacteria</taxon>
        <taxon>Pseudomonadati</taxon>
        <taxon>Pseudomonadota</taxon>
        <taxon>Betaproteobacteria</taxon>
        <taxon>Burkholderiales</taxon>
        <taxon>Oxalobacteraceae</taxon>
        <taxon>Telluria group</taxon>
        <taxon>Telluria</taxon>
    </lineage>
</organism>
<gene>
    <name evidence="6" type="ORF">NX786_18135</name>
</gene>
<dbReference type="InterPro" id="IPR000847">
    <property type="entry name" value="LysR_HTH_N"/>
</dbReference>
<comment type="similarity">
    <text evidence="1">Belongs to the LysR transcriptional regulatory family.</text>
</comment>
<dbReference type="PRINTS" id="PR00039">
    <property type="entry name" value="HTHLYSR"/>
</dbReference>
<dbReference type="Gene3D" id="3.40.190.10">
    <property type="entry name" value="Periplasmic binding protein-like II"/>
    <property type="match status" value="2"/>
</dbReference>
<dbReference type="InterPro" id="IPR036390">
    <property type="entry name" value="WH_DNA-bd_sf"/>
</dbReference>
<proteinExistence type="inferred from homology"/>
<evidence type="ECO:0000256" key="3">
    <source>
        <dbReference type="ARBA" id="ARBA00023125"/>
    </source>
</evidence>
<sequence>MKYFIAVAQELNFSRAAVALNISQPPLTRQIQQLEEEVGAQLFIRTSKGVELTQAGRILLEEGLNIRSMIEQTAERTRQAGRGEIGRIDIGIFGSGTFDVIPQLLLRFRNTYPNVNVVLHTMAKSEQIEALRQRRITVGFNRLLDPCTDITVERVTTEAIMVAVNALHPLAKETSIPLQALKGQPMVMFPTGHRPNFIDKIIELCSREGFLPNVSQETTDALTGIALVASGLGLSLVAESAARLQLPGVVYRPLKDAPQAVVDLSCIYRPDDTSPTLMRFLEVVRQYSKEVDAGAEHAA</sequence>
<dbReference type="PANTHER" id="PTHR30346:SF0">
    <property type="entry name" value="HCA OPERON TRANSCRIPTIONAL ACTIVATOR HCAR"/>
    <property type="match status" value="1"/>
</dbReference>
<dbReference type="CDD" id="cd08446">
    <property type="entry name" value="PBP2_Chlorocatechol"/>
    <property type="match status" value="1"/>
</dbReference>
<dbReference type="InterPro" id="IPR005119">
    <property type="entry name" value="LysR_subst-bd"/>
</dbReference>
<protein>
    <submittedName>
        <fullName evidence="6">LysR substrate-binding domain-containing protein</fullName>
    </submittedName>
</protein>
<evidence type="ECO:0000313" key="7">
    <source>
        <dbReference type="Proteomes" id="UP001165263"/>
    </source>
</evidence>
<dbReference type="PANTHER" id="PTHR30346">
    <property type="entry name" value="TRANSCRIPTIONAL DUAL REGULATOR HCAR-RELATED"/>
    <property type="match status" value="1"/>
</dbReference>
<reference evidence="6" key="1">
    <citation type="submission" date="2022-08" db="EMBL/GenBank/DDBJ databases">
        <title>Reclassification of Massilia species as members of the genera Telluria, Duganella, Pseudoduganella, Mokoshia gen. nov. and Zemynaea gen. nov. using orthogonal and non-orthogonal genome-based approaches.</title>
        <authorList>
            <person name="Bowman J.P."/>
        </authorList>
    </citation>
    <scope>NUCLEOTIDE SEQUENCE</scope>
    <source>
        <strain evidence="6">LMG 11547</strain>
    </source>
</reference>
<dbReference type="PROSITE" id="PS50931">
    <property type="entry name" value="HTH_LYSR"/>
    <property type="match status" value="1"/>
</dbReference>
<dbReference type="EMBL" id="JANUHC010000006">
    <property type="protein sequence ID" value="MCS0631255.1"/>
    <property type="molecule type" value="Genomic_DNA"/>
</dbReference>
<evidence type="ECO:0000256" key="1">
    <source>
        <dbReference type="ARBA" id="ARBA00009437"/>
    </source>
</evidence>
<keyword evidence="7" id="KW-1185">Reference proteome</keyword>
<accession>A0ABT2C1I9</accession>
<comment type="caution">
    <text evidence="6">The sequence shown here is derived from an EMBL/GenBank/DDBJ whole genome shotgun (WGS) entry which is preliminary data.</text>
</comment>
<dbReference type="Proteomes" id="UP001165263">
    <property type="component" value="Unassembled WGS sequence"/>
</dbReference>